<dbReference type="InterPro" id="IPR045859">
    <property type="entry name" value="RING-HC_PEX2"/>
</dbReference>
<dbReference type="Gene3D" id="3.30.40.10">
    <property type="entry name" value="Zinc/RING finger domain, C3HC4 (zinc finger)"/>
    <property type="match status" value="1"/>
</dbReference>
<dbReference type="STRING" id="88036.D8RPT4"/>
<evidence type="ECO:0000256" key="18">
    <source>
        <dbReference type="PROSITE-ProRule" id="PRU00175"/>
    </source>
</evidence>
<evidence type="ECO:0000256" key="3">
    <source>
        <dbReference type="ARBA" id="ARBA00008704"/>
    </source>
</evidence>
<dbReference type="PROSITE" id="PS50089">
    <property type="entry name" value="ZF_RING_2"/>
    <property type="match status" value="1"/>
</dbReference>
<evidence type="ECO:0000256" key="17">
    <source>
        <dbReference type="ARBA" id="ARBA00034523"/>
    </source>
</evidence>
<evidence type="ECO:0000256" key="9">
    <source>
        <dbReference type="ARBA" id="ARBA00022786"/>
    </source>
</evidence>
<evidence type="ECO:0000256" key="4">
    <source>
        <dbReference type="ARBA" id="ARBA00022448"/>
    </source>
</evidence>
<comment type="catalytic activity">
    <reaction evidence="16">
        <text>[E2 ubiquitin-conjugating enzyme]-S-ubiquitinyl-L-cysteine + [acceptor protein]-L-cysteine = [E2 ubiquitin-conjugating enzyme]-L-cysteine + [acceptor protein]-S-ubiquitinyl-L-cysteine.</text>
        <dbReference type="EC" id="2.3.2.36"/>
    </reaction>
</comment>
<dbReference type="GeneID" id="9637915"/>
<dbReference type="InterPro" id="IPR025654">
    <property type="entry name" value="PEX2/10"/>
</dbReference>
<proteinExistence type="inferred from homology"/>
<feature type="domain" description="RING-type" evidence="19">
    <location>
        <begin position="283"/>
        <end position="325"/>
    </location>
</feature>
<keyword evidence="8 18" id="KW-0863">Zinc-finger</keyword>
<name>D8RPT4_SELML</name>
<evidence type="ECO:0000256" key="2">
    <source>
        <dbReference type="ARBA" id="ARBA00004906"/>
    </source>
</evidence>
<protein>
    <recommendedName>
        <fullName evidence="17">RING-type E3 ubiquitin transferase (cysteine targeting)</fullName>
        <ecNumber evidence="17">2.3.2.36</ecNumber>
    </recommendedName>
    <alternativeName>
        <fullName evidence="15">Peroxin-2</fullName>
    </alternativeName>
</protein>
<keyword evidence="13" id="KW-0472">Membrane</keyword>
<dbReference type="KEGG" id="smo:SELMODRAFT_413661"/>
<evidence type="ECO:0000256" key="14">
    <source>
        <dbReference type="ARBA" id="ARBA00023140"/>
    </source>
</evidence>
<reference evidence="20 21" key="1">
    <citation type="journal article" date="2011" name="Science">
        <title>The Selaginella genome identifies genetic changes associated with the evolution of vascular plants.</title>
        <authorList>
            <person name="Banks J.A."/>
            <person name="Nishiyama T."/>
            <person name="Hasebe M."/>
            <person name="Bowman J.L."/>
            <person name="Gribskov M."/>
            <person name="dePamphilis C."/>
            <person name="Albert V.A."/>
            <person name="Aono N."/>
            <person name="Aoyama T."/>
            <person name="Ambrose B.A."/>
            <person name="Ashton N.W."/>
            <person name="Axtell M.J."/>
            <person name="Barker E."/>
            <person name="Barker M.S."/>
            <person name="Bennetzen J.L."/>
            <person name="Bonawitz N.D."/>
            <person name="Chapple C."/>
            <person name="Cheng C."/>
            <person name="Correa L.G."/>
            <person name="Dacre M."/>
            <person name="DeBarry J."/>
            <person name="Dreyer I."/>
            <person name="Elias M."/>
            <person name="Engstrom E.M."/>
            <person name="Estelle M."/>
            <person name="Feng L."/>
            <person name="Finet C."/>
            <person name="Floyd S.K."/>
            <person name="Frommer W.B."/>
            <person name="Fujita T."/>
            <person name="Gramzow L."/>
            <person name="Gutensohn M."/>
            <person name="Harholt J."/>
            <person name="Hattori M."/>
            <person name="Heyl A."/>
            <person name="Hirai T."/>
            <person name="Hiwatashi Y."/>
            <person name="Ishikawa M."/>
            <person name="Iwata M."/>
            <person name="Karol K.G."/>
            <person name="Koehler B."/>
            <person name="Kolukisaoglu U."/>
            <person name="Kubo M."/>
            <person name="Kurata T."/>
            <person name="Lalonde S."/>
            <person name="Li K."/>
            <person name="Li Y."/>
            <person name="Litt A."/>
            <person name="Lyons E."/>
            <person name="Manning G."/>
            <person name="Maruyama T."/>
            <person name="Michael T.P."/>
            <person name="Mikami K."/>
            <person name="Miyazaki S."/>
            <person name="Morinaga S."/>
            <person name="Murata T."/>
            <person name="Mueller-Roeber B."/>
            <person name="Nelson D.R."/>
            <person name="Obara M."/>
            <person name="Oguri Y."/>
            <person name="Olmstead R.G."/>
            <person name="Onodera N."/>
            <person name="Petersen B.L."/>
            <person name="Pils B."/>
            <person name="Prigge M."/>
            <person name="Rensing S.A."/>
            <person name="Riano-Pachon D.M."/>
            <person name="Roberts A.W."/>
            <person name="Sato Y."/>
            <person name="Scheller H.V."/>
            <person name="Schulz B."/>
            <person name="Schulz C."/>
            <person name="Shakirov E.V."/>
            <person name="Shibagaki N."/>
            <person name="Shinohara N."/>
            <person name="Shippen D.E."/>
            <person name="Soerensen I."/>
            <person name="Sotooka R."/>
            <person name="Sugimoto N."/>
            <person name="Sugita M."/>
            <person name="Sumikawa N."/>
            <person name="Tanurdzic M."/>
            <person name="Theissen G."/>
            <person name="Ulvskov P."/>
            <person name="Wakazuki S."/>
            <person name="Weng J.K."/>
            <person name="Willats W.W."/>
            <person name="Wipf D."/>
            <person name="Wolf P.G."/>
            <person name="Yang L."/>
            <person name="Zimmer A.D."/>
            <person name="Zhu Q."/>
            <person name="Mitros T."/>
            <person name="Hellsten U."/>
            <person name="Loque D."/>
            <person name="Otillar R."/>
            <person name="Salamov A."/>
            <person name="Schmutz J."/>
            <person name="Shapiro H."/>
            <person name="Lindquist E."/>
            <person name="Lucas S."/>
            <person name="Rokhsar D."/>
            <person name="Grigoriev I.V."/>
        </authorList>
    </citation>
    <scope>NUCLEOTIDE SEQUENCE [LARGE SCALE GENOMIC DNA]</scope>
</reference>
<keyword evidence="11" id="KW-0653">Protein transport</keyword>
<evidence type="ECO:0000313" key="20">
    <source>
        <dbReference type="EMBL" id="EFJ25735.1"/>
    </source>
</evidence>
<dbReference type="SUPFAM" id="SSF57850">
    <property type="entry name" value="RING/U-box"/>
    <property type="match status" value="1"/>
</dbReference>
<keyword evidence="6" id="KW-0812">Transmembrane</keyword>
<evidence type="ECO:0000256" key="1">
    <source>
        <dbReference type="ARBA" id="ARBA00004585"/>
    </source>
</evidence>
<dbReference type="GO" id="GO:0005778">
    <property type="term" value="C:peroxisomal membrane"/>
    <property type="evidence" value="ECO:0007669"/>
    <property type="project" value="UniProtKB-SubCell"/>
</dbReference>
<evidence type="ECO:0000256" key="10">
    <source>
        <dbReference type="ARBA" id="ARBA00022833"/>
    </source>
</evidence>
<evidence type="ECO:0000256" key="15">
    <source>
        <dbReference type="ARBA" id="ARBA00032511"/>
    </source>
</evidence>
<evidence type="ECO:0000313" key="21">
    <source>
        <dbReference type="Proteomes" id="UP000001514"/>
    </source>
</evidence>
<dbReference type="InterPro" id="IPR013083">
    <property type="entry name" value="Znf_RING/FYVE/PHD"/>
</dbReference>
<accession>D8RPT4</accession>
<dbReference type="AlphaFoldDB" id="D8RPT4"/>
<keyword evidence="7" id="KW-0479">Metal-binding</keyword>
<dbReference type="HOGENOM" id="CLU_024591_3_1_1"/>
<dbReference type="Gramene" id="EFJ25735">
    <property type="protein sequence ID" value="EFJ25735"/>
    <property type="gene ID" value="SELMODRAFT_413661"/>
</dbReference>
<keyword evidence="12" id="KW-1133">Transmembrane helix</keyword>
<keyword evidence="10" id="KW-0862">Zinc</keyword>
<dbReference type="OrthoDB" id="1701437at2759"/>
<dbReference type="EC" id="2.3.2.36" evidence="17"/>
<evidence type="ECO:0000256" key="8">
    <source>
        <dbReference type="ARBA" id="ARBA00022771"/>
    </source>
</evidence>
<dbReference type="PANTHER" id="PTHR48178">
    <property type="entry name" value="PEROXISOME BIOGENESIS FACTOR 2"/>
    <property type="match status" value="1"/>
</dbReference>
<gene>
    <name evidence="20" type="primary">TED3-1</name>
    <name evidence="20" type="ORF">SELMODRAFT_413661</name>
</gene>
<organism evidence="21">
    <name type="scientific">Selaginella moellendorffii</name>
    <name type="common">Spikemoss</name>
    <dbReference type="NCBI Taxonomy" id="88036"/>
    <lineage>
        <taxon>Eukaryota</taxon>
        <taxon>Viridiplantae</taxon>
        <taxon>Streptophyta</taxon>
        <taxon>Embryophyta</taxon>
        <taxon>Tracheophyta</taxon>
        <taxon>Lycopodiopsida</taxon>
        <taxon>Selaginellales</taxon>
        <taxon>Selaginellaceae</taxon>
        <taxon>Selaginella</taxon>
    </lineage>
</organism>
<dbReference type="InterPro" id="IPR006845">
    <property type="entry name" value="Pex_N"/>
</dbReference>
<comment type="similarity">
    <text evidence="3">Belongs to the pex2/pex10/pex12 family.</text>
</comment>
<evidence type="ECO:0000256" key="13">
    <source>
        <dbReference type="ARBA" id="ARBA00023136"/>
    </source>
</evidence>
<sequence length="352" mass="40902">MAERGGAAAAAVMRPPSPEAWRQVWRDVLRSQQLRKTIPSVAISRVNQFDAERLDFEMTGMLRGQLLKIFSFVQPGLLSRYEPELNAFLEFLIWRFSIWVDRPTPGNALMNLRYRDEREFFKLPASQVRTGLEGPGLTALQKIFYCLALVGGRYGWARLQLVSAFQRWGDRDSRSWPRRVWVLLQRAESFYKVAYMINLIAFLRTGRYRNLVERLLQTRLVYLRPNMSRAVSFEYMNHQLVWQEFSELLLLVLPLLNVFSLKKVLPSSLTGKEAVKRTDEETCPICEVSPINVPYMAVPCGHRHCYYCLYTRCIANSTYRCARCNSNVTAIQRYHPQVELGSSDQQNVKNKI</sequence>
<dbReference type="FunCoup" id="D8RPT4">
    <property type="interactions" value="3707"/>
</dbReference>
<dbReference type="CDD" id="cd16526">
    <property type="entry name" value="RING-HC_PEX2"/>
    <property type="match status" value="1"/>
</dbReference>
<keyword evidence="5" id="KW-0808">Transferase</keyword>
<dbReference type="EMBL" id="GL377586">
    <property type="protein sequence ID" value="EFJ25735.1"/>
    <property type="molecule type" value="Genomic_DNA"/>
</dbReference>
<dbReference type="InParanoid" id="D8RPT4"/>
<evidence type="ECO:0000256" key="12">
    <source>
        <dbReference type="ARBA" id="ARBA00022989"/>
    </source>
</evidence>
<dbReference type="Pfam" id="PF04757">
    <property type="entry name" value="Pex2_Pex12"/>
    <property type="match status" value="1"/>
</dbReference>
<dbReference type="GO" id="GO:0016558">
    <property type="term" value="P:protein import into peroxisome matrix"/>
    <property type="evidence" value="ECO:0007669"/>
    <property type="project" value="InterPro"/>
</dbReference>
<keyword evidence="9" id="KW-0833">Ubl conjugation pathway</keyword>
<evidence type="ECO:0000259" key="19">
    <source>
        <dbReference type="PROSITE" id="PS50089"/>
    </source>
</evidence>
<dbReference type="OMA" id="LTILARW"/>
<dbReference type="GO" id="GO:0008270">
    <property type="term" value="F:zinc ion binding"/>
    <property type="evidence" value="ECO:0007669"/>
    <property type="project" value="UniProtKB-KW"/>
</dbReference>
<keyword evidence="4" id="KW-0813">Transport</keyword>
<evidence type="ECO:0000256" key="11">
    <source>
        <dbReference type="ARBA" id="ARBA00022927"/>
    </source>
</evidence>
<evidence type="ECO:0000256" key="7">
    <source>
        <dbReference type="ARBA" id="ARBA00022723"/>
    </source>
</evidence>
<keyword evidence="14" id="KW-0576">Peroxisome</keyword>
<evidence type="ECO:0000256" key="5">
    <source>
        <dbReference type="ARBA" id="ARBA00022679"/>
    </source>
</evidence>
<dbReference type="eggNOG" id="KOG2879">
    <property type="taxonomic scope" value="Eukaryota"/>
</dbReference>
<dbReference type="InterPro" id="IPR001841">
    <property type="entry name" value="Znf_RING"/>
</dbReference>
<keyword evidence="21" id="KW-1185">Reference proteome</keyword>
<dbReference type="PANTHER" id="PTHR48178:SF1">
    <property type="entry name" value="PEROXISOME BIOGENESIS FACTOR 2"/>
    <property type="match status" value="1"/>
</dbReference>
<dbReference type="Proteomes" id="UP000001514">
    <property type="component" value="Unassembled WGS sequence"/>
</dbReference>
<comment type="pathway">
    <text evidence="2">Protein modification; protein ubiquitination.</text>
</comment>
<evidence type="ECO:0000256" key="6">
    <source>
        <dbReference type="ARBA" id="ARBA00022692"/>
    </source>
</evidence>
<dbReference type="GO" id="GO:0061630">
    <property type="term" value="F:ubiquitin protein ligase activity"/>
    <property type="evidence" value="ECO:0007669"/>
    <property type="project" value="UniProtKB-EC"/>
</dbReference>
<evidence type="ECO:0000256" key="16">
    <source>
        <dbReference type="ARBA" id="ARBA00034438"/>
    </source>
</evidence>
<comment type="subcellular location">
    <subcellularLocation>
        <location evidence="1">Peroxisome membrane</location>
        <topology evidence="1">Multi-pass membrane protein</topology>
    </subcellularLocation>
</comment>